<sequence>LWRPPDFGIIKLNFDASFIHERKLATIAVLARNYKGEVVGAETYLFEDVVDAFVVEARACERALIFASKMCFQWLAVKGDSLSLDMFFDEVTYSFVSREVNEVTHVLALEGRRRGVCGSWVNGVLDSVHMVVMKDCLAWDQRV</sequence>
<name>A0A7J8WIT3_GOSAI</name>
<dbReference type="PANTHER" id="PTHR47074">
    <property type="entry name" value="BNAC02G40300D PROTEIN"/>
    <property type="match status" value="1"/>
</dbReference>
<dbReference type="GO" id="GO:0004523">
    <property type="term" value="F:RNA-DNA hybrid ribonuclease activity"/>
    <property type="evidence" value="ECO:0007669"/>
    <property type="project" value="InterPro"/>
</dbReference>
<reference evidence="2 3" key="1">
    <citation type="journal article" date="2019" name="Genome Biol. Evol.">
        <title>Insights into the evolution of the New World diploid cottons (Gossypium, subgenus Houzingenia) based on genome sequencing.</title>
        <authorList>
            <person name="Grover C.E."/>
            <person name="Arick M.A. 2nd"/>
            <person name="Thrash A."/>
            <person name="Conover J.L."/>
            <person name="Sanders W.S."/>
            <person name="Peterson D.G."/>
            <person name="Frelichowski J.E."/>
            <person name="Scheffler J.A."/>
            <person name="Scheffler B.E."/>
            <person name="Wendel J.F."/>
        </authorList>
    </citation>
    <scope>NUCLEOTIDE SEQUENCE [LARGE SCALE GENOMIC DNA]</scope>
    <source>
        <strain evidence="2">185</strain>
        <tissue evidence="2">Leaf</tissue>
    </source>
</reference>
<accession>A0A7J8WIT3</accession>
<dbReference type="CDD" id="cd06222">
    <property type="entry name" value="RNase_H_like"/>
    <property type="match status" value="1"/>
</dbReference>
<evidence type="ECO:0000313" key="3">
    <source>
        <dbReference type="Proteomes" id="UP000593577"/>
    </source>
</evidence>
<feature type="non-terminal residue" evidence="2">
    <location>
        <position position="1"/>
    </location>
</feature>
<dbReference type="SUPFAM" id="SSF53098">
    <property type="entry name" value="Ribonuclease H-like"/>
    <property type="match status" value="1"/>
</dbReference>
<comment type="caution">
    <text evidence="2">The sequence shown here is derived from an EMBL/GenBank/DDBJ whole genome shotgun (WGS) entry which is preliminary data.</text>
</comment>
<proteinExistence type="predicted"/>
<dbReference type="InterPro" id="IPR044730">
    <property type="entry name" value="RNase_H-like_dom_plant"/>
</dbReference>
<dbReference type="InterPro" id="IPR052929">
    <property type="entry name" value="RNase_H-like_EbsB-rel"/>
</dbReference>
<dbReference type="AlphaFoldDB" id="A0A7J8WIT3"/>
<dbReference type="InterPro" id="IPR012337">
    <property type="entry name" value="RNaseH-like_sf"/>
</dbReference>
<dbReference type="GO" id="GO:0003676">
    <property type="term" value="F:nucleic acid binding"/>
    <property type="evidence" value="ECO:0007669"/>
    <property type="project" value="InterPro"/>
</dbReference>
<gene>
    <name evidence="2" type="ORF">Goari_016517</name>
</gene>
<dbReference type="InterPro" id="IPR002156">
    <property type="entry name" value="RNaseH_domain"/>
</dbReference>
<feature type="domain" description="RNase H type-1" evidence="1">
    <location>
        <begin position="13"/>
        <end position="84"/>
    </location>
</feature>
<keyword evidence="3" id="KW-1185">Reference proteome</keyword>
<dbReference type="PANTHER" id="PTHR47074:SF61">
    <property type="entry name" value="RNASE H TYPE-1 DOMAIN-CONTAINING PROTEIN"/>
    <property type="match status" value="1"/>
</dbReference>
<dbReference type="EMBL" id="JABFAA010000001">
    <property type="protein sequence ID" value="MBA0674948.1"/>
    <property type="molecule type" value="Genomic_DNA"/>
</dbReference>
<evidence type="ECO:0000313" key="2">
    <source>
        <dbReference type="EMBL" id="MBA0674948.1"/>
    </source>
</evidence>
<dbReference type="Proteomes" id="UP000593577">
    <property type="component" value="Unassembled WGS sequence"/>
</dbReference>
<dbReference type="Pfam" id="PF13456">
    <property type="entry name" value="RVT_3"/>
    <property type="match status" value="1"/>
</dbReference>
<protein>
    <recommendedName>
        <fullName evidence="1">RNase H type-1 domain-containing protein</fullName>
    </recommendedName>
</protein>
<organism evidence="2 3">
    <name type="scientific">Gossypium aridum</name>
    <name type="common">American cotton</name>
    <name type="synonym">Erioxylum aridum</name>
    <dbReference type="NCBI Taxonomy" id="34290"/>
    <lineage>
        <taxon>Eukaryota</taxon>
        <taxon>Viridiplantae</taxon>
        <taxon>Streptophyta</taxon>
        <taxon>Embryophyta</taxon>
        <taxon>Tracheophyta</taxon>
        <taxon>Spermatophyta</taxon>
        <taxon>Magnoliopsida</taxon>
        <taxon>eudicotyledons</taxon>
        <taxon>Gunneridae</taxon>
        <taxon>Pentapetalae</taxon>
        <taxon>rosids</taxon>
        <taxon>malvids</taxon>
        <taxon>Malvales</taxon>
        <taxon>Malvaceae</taxon>
        <taxon>Malvoideae</taxon>
        <taxon>Gossypium</taxon>
    </lineage>
</organism>
<evidence type="ECO:0000259" key="1">
    <source>
        <dbReference type="Pfam" id="PF13456"/>
    </source>
</evidence>